<name>A0ABV4N8Q8_9VIBR</name>
<dbReference type="Proteomes" id="UP001570417">
    <property type="component" value="Unassembled WGS sequence"/>
</dbReference>
<evidence type="ECO:0000256" key="1">
    <source>
        <dbReference type="SAM" id="Phobius"/>
    </source>
</evidence>
<gene>
    <name evidence="2" type="ORF">AB4566_05345</name>
</gene>
<dbReference type="SUPFAM" id="SSF55729">
    <property type="entry name" value="Acyl-CoA N-acyltransferases (Nat)"/>
    <property type="match status" value="1"/>
</dbReference>
<dbReference type="InterPro" id="IPR016181">
    <property type="entry name" value="Acyl_CoA_acyltransferase"/>
</dbReference>
<keyword evidence="1" id="KW-1133">Transmembrane helix</keyword>
<keyword evidence="1" id="KW-0472">Membrane</keyword>
<comment type="caution">
    <text evidence="2">The sequence shown here is derived from an EMBL/GenBank/DDBJ whole genome shotgun (WGS) entry which is preliminary data.</text>
</comment>
<protein>
    <submittedName>
        <fullName evidence="2">YgjV family protein</fullName>
    </submittedName>
</protein>
<evidence type="ECO:0000313" key="3">
    <source>
        <dbReference type="Proteomes" id="UP001570417"/>
    </source>
</evidence>
<sequence>MTFDWVEWFGYLASLVVLVSLTMTSIVKLRVINFIGCLLFAAFAYFIDSWPTMLMNLGIAGINVHYLYQLRKANETFKLVATSVDSEYFSHFVESNQTDIEKQIPIEQLKTANTSFYMLRNNSIAGVLVGETDEGGCMNILLDFVTPEFRDFKLGHYYYEAHPEVMKARGITSLQAMAANDDHRRYLEAVGFSYDTGADGEKAFIKIL</sequence>
<accession>A0ABV4N8Q8</accession>
<evidence type="ECO:0000313" key="2">
    <source>
        <dbReference type="EMBL" id="MFA0567697.1"/>
    </source>
</evidence>
<reference evidence="2 3" key="1">
    <citation type="journal article" date="2024" name="ISME J.">
        <title>Tailless and filamentous prophages are predominant in marine Vibrio.</title>
        <authorList>
            <person name="Steensen K."/>
            <person name="Seneca J."/>
            <person name="Bartlau N."/>
            <person name="Yu X.A."/>
            <person name="Hussain F.A."/>
            <person name="Polz M.F."/>
        </authorList>
    </citation>
    <scope>NUCLEOTIDE SEQUENCE [LARGE SCALE GENOMIC DNA]</scope>
    <source>
        <strain evidence="2 3">10N.222.51.A1</strain>
    </source>
</reference>
<keyword evidence="1" id="KW-0812">Transmembrane</keyword>
<dbReference type="RefSeq" id="WP_137371670.1">
    <property type="nucleotide sequence ID" value="NZ_AP025491.1"/>
</dbReference>
<feature type="transmembrane region" description="Helical" evidence="1">
    <location>
        <begin position="6"/>
        <end position="24"/>
    </location>
</feature>
<keyword evidence="3" id="KW-1185">Reference proteome</keyword>
<proteinExistence type="predicted"/>
<dbReference type="EMBL" id="JBFRUW010000008">
    <property type="protein sequence ID" value="MFA0567697.1"/>
    <property type="molecule type" value="Genomic_DNA"/>
</dbReference>
<feature type="transmembrane region" description="Helical" evidence="1">
    <location>
        <begin position="31"/>
        <end position="47"/>
    </location>
</feature>
<dbReference type="Gene3D" id="3.40.630.30">
    <property type="match status" value="1"/>
</dbReference>
<organism evidence="2 3">
    <name type="scientific">Vibrio gallaecicus</name>
    <dbReference type="NCBI Taxonomy" id="552386"/>
    <lineage>
        <taxon>Bacteria</taxon>
        <taxon>Pseudomonadati</taxon>
        <taxon>Pseudomonadota</taxon>
        <taxon>Gammaproteobacteria</taxon>
        <taxon>Vibrionales</taxon>
        <taxon>Vibrionaceae</taxon>
        <taxon>Vibrio</taxon>
    </lineage>
</organism>